<dbReference type="EMBL" id="CALNXI010003793">
    <property type="protein sequence ID" value="CAH3194326.1"/>
    <property type="molecule type" value="Genomic_DNA"/>
</dbReference>
<feature type="region of interest" description="Disordered" evidence="1">
    <location>
        <begin position="60"/>
        <end position="118"/>
    </location>
</feature>
<evidence type="ECO:0000313" key="4">
    <source>
        <dbReference type="Proteomes" id="UP001159427"/>
    </source>
</evidence>
<feature type="region of interest" description="Disordered" evidence="1">
    <location>
        <begin position="1"/>
        <end position="22"/>
    </location>
</feature>
<comment type="caution">
    <text evidence="3">The sequence shown here is derived from an EMBL/GenBank/DDBJ whole genome shotgun (WGS) entry which is preliminary data.</text>
</comment>
<sequence length="285" mass="30670">MARARASSKPRKSRGSENLTSLSEEVLRLRLQALNLPITGSKAVLVRRFKAATHPWKGITSWPSKTQALARANTSTRSTRRATSARHEQPEPATVQAPKAVLSGEDSEEEPMETYSGLDDPLVEDFEEAKHNTGNSFTPAQLATIESTVQSSVDHALKSFSISGNPPFMGATPPYSGTQPRRAGTATPLVLHRPLDRSLEDKILLAHTPNRVSVRQPTTRVSSLKDPCASSSTDQVAVPHVPVPSRTCAATDVPPTTLSTAGPASISKDRSKPHRSSSSRDCGKR</sequence>
<feature type="domain" description="SAP" evidence="2">
    <location>
        <begin position="19"/>
        <end position="53"/>
    </location>
</feature>
<dbReference type="InterPro" id="IPR003034">
    <property type="entry name" value="SAP_dom"/>
</dbReference>
<proteinExistence type="predicted"/>
<feature type="compositionally biased region" description="Polar residues" evidence="1">
    <location>
        <begin position="213"/>
        <end position="222"/>
    </location>
</feature>
<gene>
    <name evidence="3" type="ORF">PEVE_00027555</name>
</gene>
<evidence type="ECO:0000256" key="1">
    <source>
        <dbReference type="SAM" id="MobiDB-lite"/>
    </source>
</evidence>
<organism evidence="3 4">
    <name type="scientific">Porites evermanni</name>
    <dbReference type="NCBI Taxonomy" id="104178"/>
    <lineage>
        <taxon>Eukaryota</taxon>
        <taxon>Metazoa</taxon>
        <taxon>Cnidaria</taxon>
        <taxon>Anthozoa</taxon>
        <taxon>Hexacorallia</taxon>
        <taxon>Scleractinia</taxon>
        <taxon>Fungiina</taxon>
        <taxon>Poritidae</taxon>
        <taxon>Porites</taxon>
    </lineage>
</organism>
<reference evidence="3 4" key="1">
    <citation type="submission" date="2022-05" db="EMBL/GenBank/DDBJ databases">
        <authorList>
            <consortium name="Genoscope - CEA"/>
            <person name="William W."/>
        </authorList>
    </citation>
    <scope>NUCLEOTIDE SEQUENCE [LARGE SCALE GENOMIC DNA]</scope>
</reference>
<dbReference type="SMART" id="SM00513">
    <property type="entry name" value="SAP"/>
    <property type="match status" value="1"/>
</dbReference>
<dbReference type="PROSITE" id="PS50800">
    <property type="entry name" value="SAP"/>
    <property type="match status" value="1"/>
</dbReference>
<dbReference type="Proteomes" id="UP001159427">
    <property type="component" value="Unassembled WGS sequence"/>
</dbReference>
<feature type="region of interest" description="Disordered" evidence="1">
    <location>
        <begin position="213"/>
        <end position="285"/>
    </location>
</feature>
<evidence type="ECO:0000259" key="2">
    <source>
        <dbReference type="PROSITE" id="PS50800"/>
    </source>
</evidence>
<accession>A0ABN8SVI6</accession>
<protein>
    <recommendedName>
        <fullName evidence="2">SAP domain-containing protein</fullName>
    </recommendedName>
</protein>
<name>A0ABN8SVI6_9CNID</name>
<feature type="compositionally biased region" description="Basic residues" evidence="1">
    <location>
        <begin position="271"/>
        <end position="285"/>
    </location>
</feature>
<feature type="compositionally biased region" description="Basic residues" evidence="1">
    <location>
        <begin position="1"/>
        <end position="13"/>
    </location>
</feature>
<keyword evidence="4" id="KW-1185">Reference proteome</keyword>
<evidence type="ECO:0000313" key="3">
    <source>
        <dbReference type="EMBL" id="CAH3194326.1"/>
    </source>
</evidence>